<dbReference type="Pfam" id="PF10094">
    <property type="entry name" value="DUF2332"/>
    <property type="match status" value="1"/>
</dbReference>
<sequence>MADQTGVTGITSVAEAIEWQASHCERAGAPNTARLVRGLLAALETDTATGRRMANWQGLSLEDAMPLRVAGGFHWLFLTGEEPRLGEIYAGLMSDQGLVDALVADTAERFDHMLLPWLDHPPQTNEAGRSASVMAALLWLSQRLGPRFELNEIGASAGINTMLPRFRFDLGRVEVGPSLSSIRIAPEWRGPPPPAGEVEVTAIRGCDLAPINLADEAQAMKLKAYIWPDATERAARMDAAIAMAGRMPPEVARQDAGEFVANMLAAPQEAGVTRVLFHTVMWQYLPTATRDAITAAMEEAGAAATAEHPLAWIAVETNRETFRHECKVRYWPGGEEAVQLAEAHPHGAWVEWMAS</sequence>
<proteinExistence type="predicted"/>
<dbReference type="PATRIC" id="fig|1581420.6.peg.262"/>
<protein>
    <recommendedName>
        <fullName evidence="3">DUF2332 domain-containing protein</fullName>
    </recommendedName>
</protein>
<organism evidence="1 2">
    <name type="scientific">Aurantiacibacter luteus</name>
    <dbReference type="NCBI Taxonomy" id="1581420"/>
    <lineage>
        <taxon>Bacteria</taxon>
        <taxon>Pseudomonadati</taxon>
        <taxon>Pseudomonadota</taxon>
        <taxon>Alphaproteobacteria</taxon>
        <taxon>Sphingomonadales</taxon>
        <taxon>Erythrobacteraceae</taxon>
        <taxon>Aurantiacibacter</taxon>
    </lineage>
</organism>
<dbReference type="STRING" id="1581420.AAW00_01295"/>
<reference evidence="1 2" key="1">
    <citation type="submission" date="2015-04" db="EMBL/GenBank/DDBJ databases">
        <title>The draft genome sequence of Erythrobacter luteus KA37.</title>
        <authorList>
            <person name="Zhuang L."/>
            <person name="Liu Y."/>
            <person name="Shao Z."/>
        </authorList>
    </citation>
    <scope>NUCLEOTIDE SEQUENCE [LARGE SCALE GENOMIC DNA]</scope>
    <source>
        <strain evidence="1 2">KA37</strain>
    </source>
</reference>
<accession>A0A0G9MWQ3</accession>
<dbReference type="PIRSF" id="PIRSF012608">
    <property type="entry name" value="UCP012608"/>
    <property type="match status" value="1"/>
</dbReference>
<comment type="caution">
    <text evidence="1">The sequence shown here is derived from an EMBL/GenBank/DDBJ whole genome shotgun (WGS) entry which is preliminary data.</text>
</comment>
<evidence type="ECO:0000313" key="2">
    <source>
        <dbReference type="Proteomes" id="UP000053464"/>
    </source>
</evidence>
<keyword evidence="2" id="KW-1185">Reference proteome</keyword>
<dbReference type="OrthoDB" id="7666987at2"/>
<evidence type="ECO:0008006" key="3">
    <source>
        <dbReference type="Google" id="ProtNLM"/>
    </source>
</evidence>
<dbReference type="EMBL" id="LBHB01000001">
    <property type="protein sequence ID" value="KLE35146.1"/>
    <property type="molecule type" value="Genomic_DNA"/>
</dbReference>
<name>A0A0G9MWQ3_9SPHN</name>
<dbReference type="InterPro" id="IPR011200">
    <property type="entry name" value="UCP012608"/>
</dbReference>
<dbReference type="AlphaFoldDB" id="A0A0G9MWQ3"/>
<dbReference type="RefSeq" id="WP_047002548.1">
    <property type="nucleotide sequence ID" value="NZ_LBHB01000001.1"/>
</dbReference>
<dbReference type="Proteomes" id="UP000053464">
    <property type="component" value="Unassembled WGS sequence"/>
</dbReference>
<evidence type="ECO:0000313" key="1">
    <source>
        <dbReference type="EMBL" id="KLE35146.1"/>
    </source>
</evidence>
<gene>
    <name evidence="1" type="ORF">AAW00_01295</name>
</gene>